<organism evidence="1 2">
    <name type="scientific">Thalassotalea loyana</name>
    <dbReference type="NCBI Taxonomy" id="280483"/>
    <lineage>
        <taxon>Bacteria</taxon>
        <taxon>Pseudomonadati</taxon>
        <taxon>Pseudomonadota</taxon>
        <taxon>Gammaproteobacteria</taxon>
        <taxon>Alteromonadales</taxon>
        <taxon>Colwelliaceae</taxon>
        <taxon>Thalassotalea</taxon>
    </lineage>
</organism>
<dbReference type="RefSeq" id="WP_284299351.1">
    <property type="nucleotide sequence ID" value="NZ_BSSV01000006.1"/>
</dbReference>
<keyword evidence="2" id="KW-1185">Reference proteome</keyword>
<gene>
    <name evidence="1" type="ORF">tloyanaT_26210</name>
</gene>
<dbReference type="EMBL" id="BSSV01000006">
    <property type="protein sequence ID" value="GLX86368.1"/>
    <property type="molecule type" value="Genomic_DNA"/>
</dbReference>
<accession>A0ABQ6HE57</accession>
<comment type="caution">
    <text evidence="1">The sequence shown here is derived from an EMBL/GenBank/DDBJ whole genome shotgun (WGS) entry which is preliminary data.</text>
</comment>
<evidence type="ECO:0008006" key="3">
    <source>
        <dbReference type="Google" id="ProtNLM"/>
    </source>
</evidence>
<evidence type="ECO:0000313" key="2">
    <source>
        <dbReference type="Proteomes" id="UP001157134"/>
    </source>
</evidence>
<proteinExistence type="predicted"/>
<protein>
    <recommendedName>
        <fullName evidence="3">DUF2190 family protein</fullName>
    </recommendedName>
</protein>
<dbReference type="Proteomes" id="UP001157134">
    <property type="component" value="Unassembled WGS sequence"/>
</dbReference>
<evidence type="ECO:0000313" key="1">
    <source>
        <dbReference type="EMBL" id="GLX86368.1"/>
    </source>
</evidence>
<name>A0ABQ6HE57_9GAMM</name>
<reference evidence="1 2" key="1">
    <citation type="submission" date="2023-03" db="EMBL/GenBank/DDBJ databases">
        <title>Thalassotalea loyana LMG 22536T draft genome sequence.</title>
        <authorList>
            <person name="Sawabe T."/>
        </authorList>
    </citation>
    <scope>NUCLEOTIDE SEQUENCE [LARGE SCALE GENOMIC DNA]</scope>
    <source>
        <strain evidence="1 2">LMG 22536</strain>
    </source>
</reference>
<sequence>MALTKDRATPRRANVDFSDPVAAGEEIHAGAIVMLNASGNAVKGAVATNLVARGVAQAHIDNVNGADGAMSVPSMKGLFRFNNAGSVTRAHIGDTAYVVDDETVAETNGGSTRSALGEIKDVDALGVWVEIA</sequence>